<evidence type="ECO:0000313" key="1">
    <source>
        <dbReference type="EMBL" id="KAH8013824.1"/>
    </source>
</evidence>
<reference evidence="1" key="1">
    <citation type="submission" date="2021-08" db="EMBL/GenBank/DDBJ databases">
        <title>The first chromosome-level gecko genome reveals the dynamic sex chromosomes of Neotropical dwarf geckos (Sphaerodactylidae: Sphaerodactylus).</title>
        <authorList>
            <person name="Pinto B.J."/>
            <person name="Keating S.E."/>
            <person name="Gamble T."/>
        </authorList>
    </citation>
    <scope>NUCLEOTIDE SEQUENCE</scope>
    <source>
        <strain evidence="1">TG3544</strain>
    </source>
</reference>
<keyword evidence="2" id="KW-1185">Reference proteome</keyword>
<sequence length="224" mass="26207">MMDRGLLYSELSCQDHLTFLDETLLQDILRYLHRIGLIVWYEEVQLLENTVFLHPAILITIFKTLVRYGLVQQLESIDVDILIGECATIRDQANWVWTFKDKAMLCQKAIRALLKHQLFSDGMRDVFEEMVCSRSHKGKLFSLLEHFEICLEVRNTKGLDPRAKAFVPGKPWKTLQSHEEAHYLFPTYLNQSAEVSSRWGGDHTDDLQIRVYFSPEIPEGFFQR</sequence>
<organism evidence="1 2">
    <name type="scientific">Sphaerodactylus townsendi</name>
    <dbReference type="NCBI Taxonomy" id="933632"/>
    <lineage>
        <taxon>Eukaryota</taxon>
        <taxon>Metazoa</taxon>
        <taxon>Chordata</taxon>
        <taxon>Craniata</taxon>
        <taxon>Vertebrata</taxon>
        <taxon>Euteleostomi</taxon>
        <taxon>Lepidosauria</taxon>
        <taxon>Squamata</taxon>
        <taxon>Bifurcata</taxon>
        <taxon>Gekkota</taxon>
        <taxon>Sphaerodactylidae</taxon>
        <taxon>Sphaerodactylus</taxon>
    </lineage>
</organism>
<name>A0ACB8G2U0_9SAUR</name>
<dbReference type="Proteomes" id="UP000827872">
    <property type="component" value="Linkage Group LG02"/>
</dbReference>
<accession>A0ACB8G2U0</accession>
<protein>
    <submittedName>
        <fullName evidence="1">Uncharacterized protein</fullName>
    </submittedName>
</protein>
<dbReference type="EMBL" id="CM037615">
    <property type="protein sequence ID" value="KAH8013824.1"/>
    <property type="molecule type" value="Genomic_DNA"/>
</dbReference>
<gene>
    <name evidence="1" type="ORF">K3G42_022451</name>
</gene>
<comment type="caution">
    <text evidence="1">The sequence shown here is derived from an EMBL/GenBank/DDBJ whole genome shotgun (WGS) entry which is preliminary data.</text>
</comment>
<proteinExistence type="predicted"/>
<evidence type="ECO:0000313" key="2">
    <source>
        <dbReference type="Proteomes" id="UP000827872"/>
    </source>
</evidence>